<protein>
    <submittedName>
        <fullName evidence="3">Putative sok1 kinase belonging to the ste20/sps1/gc kinase family</fullName>
    </submittedName>
</protein>
<organism evidence="3">
    <name type="scientific">Nyssomyia neivai</name>
    <dbReference type="NCBI Taxonomy" id="330878"/>
    <lineage>
        <taxon>Eukaryota</taxon>
        <taxon>Metazoa</taxon>
        <taxon>Ecdysozoa</taxon>
        <taxon>Arthropoda</taxon>
        <taxon>Hexapoda</taxon>
        <taxon>Insecta</taxon>
        <taxon>Pterygota</taxon>
        <taxon>Neoptera</taxon>
        <taxon>Endopterygota</taxon>
        <taxon>Diptera</taxon>
        <taxon>Nematocera</taxon>
        <taxon>Psychodoidea</taxon>
        <taxon>Psychodidae</taxon>
        <taxon>Nyssomyia</taxon>
    </lineage>
</organism>
<sequence>MPADSVSRMHSSGSDGNSSDNFSSSPGTSSNMSRERTDSESSEKQARFVLPGMAGSPPKVLTMNEVVNCMKNIENMTLAHEIAINPEFKLEPFEPPENSLERRIKDMVHRAYWDVLREQLATDPPCYDRAIHLLTDIKDYFEHIFLQNNVRILQRIGEVLDANLIRQQAEQGILDFRSYANFLIDIMAKSCAPVRDEQVAKLREIEDVVDLFRGIMKTLTVMRLDVANCLLQAARGDVIANSVEYEKQKFKEYLKVYDAGFPATESWLKRNTSAPTADAATSQGKHTIVNAYLELLDWQPDNEFPELLTMDKERIENLRKRINRLCACTTVMALASGVPIFAQNPNMKGAFAHEVEILLQDVQDEGQLGDSMENVWLHMKGVIEKYQKVPIEGTTEETLKTQILQAAKKDSPVRTLIWKRFTTYLRMCIYSKSLPPTPPGFMEFANELEGVSNAFKSLTSYNYSVYGEVYQEMLKKLETSSS</sequence>
<feature type="compositionally biased region" description="Basic and acidic residues" evidence="2">
    <location>
        <begin position="33"/>
        <end position="46"/>
    </location>
</feature>
<evidence type="ECO:0000256" key="2">
    <source>
        <dbReference type="SAM" id="MobiDB-lite"/>
    </source>
</evidence>
<dbReference type="AlphaFoldDB" id="A0A1L8DLI4"/>
<feature type="compositionally biased region" description="Low complexity" evidence="2">
    <location>
        <begin position="11"/>
        <end position="32"/>
    </location>
</feature>
<dbReference type="EMBL" id="GFDF01006768">
    <property type="protein sequence ID" value="JAV07316.1"/>
    <property type="molecule type" value="Transcribed_RNA"/>
</dbReference>
<name>A0A1L8DLI4_9DIPT</name>
<dbReference type="Pfam" id="PF05794">
    <property type="entry name" value="Tcp11"/>
    <property type="match status" value="1"/>
</dbReference>
<evidence type="ECO:0000256" key="1">
    <source>
        <dbReference type="ARBA" id="ARBA00010954"/>
    </source>
</evidence>
<proteinExistence type="inferred from homology"/>
<comment type="similarity">
    <text evidence="1">Belongs to the TCP11 family.</text>
</comment>
<dbReference type="PANTHER" id="PTHR12832:SF11">
    <property type="entry name" value="LD23868P"/>
    <property type="match status" value="1"/>
</dbReference>
<keyword evidence="3" id="KW-0418">Kinase</keyword>
<evidence type="ECO:0000313" key="3">
    <source>
        <dbReference type="EMBL" id="JAV07316.1"/>
    </source>
</evidence>
<dbReference type="GO" id="GO:0007165">
    <property type="term" value="P:signal transduction"/>
    <property type="evidence" value="ECO:0007669"/>
    <property type="project" value="TreeGrafter"/>
</dbReference>
<dbReference type="InterPro" id="IPR008862">
    <property type="entry name" value="Tcp11"/>
</dbReference>
<keyword evidence="3" id="KW-0808">Transferase</keyword>
<feature type="region of interest" description="Disordered" evidence="2">
    <location>
        <begin position="1"/>
        <end position="53"/>
    </location>
</feature>
<dbReference type="PANTHER" id="PTHR12832">
    <property type="entry name" value="TESTIS-SPECIFIC PROTEIN PBS13 T-COMPLEX 11"/>
    <property type="match status" value="1"/>
</dbReference>
<dbReference type="GO" id="GO:0016301">
    <property type="term" value="F:kinase activity"/>
    <property type="evidence" value="ECO:0007669"/>
    <property type="project" value="UniProtKB-KW"/>
</dbReference>
<accession>A0A1L8DLI4</accession>
<reference evidence="3" key="1">
    <citation type="submission" date="2016-12" db="EMBL/GenBank/DDBJ databases">
        <title>An insight into the sialome and mialome of the sand fly, Nyssomyia neivai.</title>
        <authorList>
            <person name="Sebastian V."/>
            <person name="Goulart T.M."/>
            <person name="Oliveira W."/>
            <person name="Calvo E."/>
            <person name="Oliveira L.F."/>
            <person name="Pinto M.C."/>
            <person name="Rosselino A.M."/>
            <person name="Ribeiro J.M."/>
        </authorList>
    </citation>
    <scope>NUCLEOTIDE SEQUENCE</scope>
</reference>